<name>A0A8J2M477_9BILA</name>
<feature type="region of interest" description="Disordered" evidence="1">
    <location>
        <begin position="69"/>
        <end position="89"/>
    </location>
</feature>
<dbReference type="OrthoDB" id="5871449at2759"/>
<dbReference type="Proteomes" id="UP000746747">
    <property type="component" value="Unassembled WGS sequence"/>
</dbReference>
<dbReference type="EMBL" id="CAKAEH010001327">
    <property type="protein sequence ID" value="CAG9534752.1"/>
    <property type="molecule type" value="Genomic_DNA"/>
</dbReference>
<dbReference type="AlphaFoldDB" id="A0A8J2M477"/>
<evidence type="ECO:0000256" key="1">
    <source>
        <dbReference type="SAM" id="MobiDB-lite"/>
    </source>
</evidence>
<comment type="caution">
    <text evidence="2">The sequence shown here is derived from an EMBL/GenBank/DDBJ whole genome shotgun (WGS) entry which is preliminary data.</text>
</comment>
<evidence type="ECO:0000313" key="2">
    <source>
        <dbReference type="EMBL" id="CAG9534752.1"/>
    </source>
</evidence>
<proteinExistence type="predicted"/>
<protein>
    <submittedName>
        <fullName evidence="2">Uncharacterized protein</fullName>
    </submittedName>
</protein>
<evidence type="ECO:0000313" key="3">
    <source>
        <dbReference type="Proteomes" id="UP000746747"/>
    </source>
</evidence>
<sequence>MSMLYKLDSIIQEDDDGNNVTFCVYGTNIPPVKESLTNTDDNTTTVVIKHKSPDSNNINENITNIICDKDKKSSSTSSSTSSSPVSCNDNNYEVNFDATVSASVVLSKKRSISSSKINDGDHVQTSYFYAE</sequence>
<reference evidence="2" key="1">
    <citation type="submission" date="2021-09" db="EMBL/GenBank/DDBJ databases">
        <authorList>
            <consortium name="Pathogen Informatics"/>
        </authorList>
    </citation>
    <scope>NUCLEOTIDE SEQUENCE</scope>
</reference>
<feature type="compositionally biased region" description="Low complexity" evidence="1">
    <location>
        <begin position="74"/>
        <end position="83"/>
    </location>
</feature>
<gene>
    <name evidence="2" type="ORF">CJOHNSTONI_LOCUS4859</name>
</gene>
<accession>A0A8J2M477</accession>
<organism evidence="2 3">
    <name type="scientific">Cercopithifilaria johnstoni</name>
    <dbReference type="NCBI Taxonomy" id="2874296"/>
    <lineage>
        <taxon>Eukaryota</taxon>
        <taxon>Metazoa</taxon>
        <taxon>Ecdysozoa</taxon>
        <taxon>Nematoda</taxon>
        <taxon>Chromadorea</taxon>
        <taxon>Rhabditida</taxon>
        <taxon>Spirurina</taxon>
        <taxon>Spiruromorpha</taxon>
        <taxon>Filarioidea</taxon>
        <taxon>Onchocercidae</taxon>
        <taxon>Cercopithifilaria</taxon>
    </lineage>
</organism>
<keyword evidence="3" id="KW-1185">Reference proteome</keyword>